<dbReference type="AlphaFoldDB" id="A0A382KBC5"/>
<evidence type="ECO:0000256" key="3">
    <source>
        <dbReference type="ARBA" id="ARBA00022475"/>
    </source>
</evidence>
<feature type="transmembrane region" description="Helical" evidence="7">
    <location>
        <begin position="207"/>
        <end position="230"/>
    </location>
</feature>
<dbReference type="EMBL" id="UINC01079457">
    <property type="protein sequence ID" value="SVC21479.1"/>
    <property type="molecule type" value="Genomic_DNA"/>
</dbReference>
<evidence type="ECO:0000259" key="8">
    <source>
        <dbReference type="PROSITE" id="PS50928"/>
    </source>
</evidence>
<keyword evidence="3" id="KW-1003">Cell membrane</keyword>
<dbReference type="PANTHER" id="PTHR43163">
    <property type="entry name" value="DIPEPTIDE TRANSPORT SYSTEM PERMEASE PROTEIN DPPB-RELATED"/>
    <property type="match status" value="1"/>
</dbReference>
<organism evidence="9">
    <name type="scientific">marine metagenome</name>
    <dbReference type="NCBI Taxonomy" id="408172"/>
    <lineage>
        <taxon>unclassified sequences</taxon>
        <taxon>metagenomes</taxon>
        <taxon>ecological metagenomes</taxon>
    </lineage>
</organism>
<accession>A0A382KBC5</accession>
<dbReference type="InterPro" id="IPR035906">
    <property type="entry name" value="MetI-like_sf"/>
</dbReference>
<sequence>MAQGDFGESFKNYMPVSTILSERLPKSLLLMGMSVSIGLGVAIPWAVAAAYRANGRLDKASTTGAFGLLSIPGFALGVILFYFFVIRYQIFPSRFVDDDLFSRLRSLFLAALTLGLPLAAIYQRLLRTDLITTLQEDFVITAKAKGLSDRRIMFRHVLRPSLFGTVTVVGLNTAALFSGSIIIEQIFSIPGIGRELYVSVVRDDNPVVLACVVVIVAAFVIINSVVDLLYSYLDPRVRRDT</sequence>
<feature type="transmembrane region" description="Helical" evidence="7">
    <location>
        <begin position="161"/>
        <end position="187"/>
    </location>
</feature>
<evidence type="ECO:0000256" key="6">
    <source>
        <dbReference type="ARBA" id="ARBA00023136"/>
    </source>
</evidence>
<dbReference type="GO" id="GO:0055085">
    <property type="term" value="P:transmembrane transport"/>
    <property type="evidence" value="ECO:0007669"/>
    <property type="project" value="InterPro"/>
</dbReference>
<feature type="transmembrane region" description="Helical" evidence="7">
    <location>
        <begin position="104"/>
        <end position="122"/>
    </location>
</feature>
<evidence type="ECO:0000313" key="9">
    <source>
        <dbReference type="EMBL" id="SVC21479.1"/>
    </source>
</evidence>
<keyword evidence="6 7" id="KW-0472">Membrane</keyword>
<comment type="subcellular location">
    <subcellularLocation>
        <location evidence="1">Cell membrane</location>
        <topology evidence="1">Multi-pass membrane protein</topology>
    </subcellularLocation>
</comment>
<evidence type="ECO:0000256" key="2">
    <source>
        <dbReference type="ARBA" id="ARBA00022448"/>
    </source>
</evidence>
<keyword evidence="4 7" id="KW-0812">Transmembrane</keyword>
<protein>
    <recommendedName>
        <fullName evidence="8">ABC transmembrane type-1 domain-containing protein</fullName>
    </recommendedName>
</protein>
<name>A0A382KBC5_9ZZZZ</name>
<feature type="transmembrane region" description="Helical" evidence="7">
    <location>
        <begin position="63"/>
        <end position="84"/>
    </location>
</feature>
<dbReference type="SUPFAM" id="SSF161098">
    <property type="entry name" value="MetI-like"/>
    <property type="match status" value="1"/>
</dbReference>
<evidence type="ECO:0000256" key="1">
    <source>
        <dbReference type="ARBA" id="ARBA00004651"/>
    </source>
</evidence>
<dbReference type="GO" id="GO:0005886">
    <property type="term" value="C:plasma membrane"/>
    <property type="evidence" value="ECO:0007669"/>
    <property type="project" value="UniProtKB-SubCell"/>
</dbReference>
<evidence type="ECO:0000256" key="7">
    <source>
        <dbReference type="SAM" id="Phobius"/>
    </source>
</evidence>
<dbReference type="Gene3D" id="1.10.3720.10">
    <property type="entry name" value="MetI-like"/>
    <property type="match status" value="1"/>
</dbReference>
<proteinExistence type="predicted"/>
<reference evidence="9" key="1">
    <citation type="submission" date="2018-05" db="EMBL/GenBank/DDBJ databases">
        <authorList>
            <person name="Lanie J.A."/>
            <person name="Ng W.-L."/>
            <person name="Kazmierczak K.M."/>
            <person name="Andrzejewski T.M."/>
            <person name="Davidsen T.M."/>
            <person name="Wayne K.J."/>
            <person name="Tettelin H."/>
            <person name="Glass J.I."/>
            <person name="Rusch D."/>
            <person name="Podicherti R."/>
            <person name="Tsui H.-C.T."/>
            <person name="Winkler M.E."/>
        </authorList>
    </citation>
    <scope>NUCLEOTIDE SEQUENCE</scope>
</reference>
<keyword evidence="5 7" id="KW-1133">Transmembrane helix</keyword>
<dbReference type="Pfam" id="PF00528">
    <property type="entry name" value="BPD_transp_1"/>
    <property type="match status" value="1"/>
</dbReference>
<dbReference type="CDD" id="cd06261">
    <property type="entry name" value="TM_PBP2"/>
    <property type="match status" value="1"/>
</dbReference>
<gene>
    <name evidence="9" type="ORF">METZ01_LOCUS274333</name>
</gene>
<keyword evidence="2" id="KW-0813">Transport</keyword>
<dbReference type="PANTHER" id="PTHR43163:SF6">
    <property type="entry name" value="DIPEPTIDE TRANSPORT SYSTEM PERMEASE PROTEIN DPPB-RELATED"/>
    <property type="match status" value="1"/>
</dbReference>
<evidence type="ECO:0000256" key="5">
    <source>
        <dbReference type="ARBA" id="ARBA00022989"/>
    </source>
</evidence>
<feature type="transmembrane region" description="Helical" evidence="7">
    <location>
        <begin position="28"/>
        <end position="51"/>
    </location>
</feature>
<dbReference type="InterPro" id="IPR000515">
    <property type="entry name" value="MetI-like"/>
</dbReference>
<feature type="domain" description="ABC transmembrane type-1" evidence="8">
    <location>
        <begin position="24"/>
        <end position="226"/>
    </location>
</feature>
<evidence type="ECO:0000256" key="4">
    <source>
        <dbReference type="ARBA" id="ARBA00022692"/>
    </source>
</evidence>
<dbReference type="PROSITE" id="PS50928">
    <property type="entry name" value="ABC_TM1"/>
    <property type="match status" value="1"/>
</dbReference>